<evidence type="ECO:0000256" key="3">
    <source>
        <dbReference type="ARBA" id="ARBA00012438"/>
    </source>
</evidence>
<dbReference type="SUPFAM" id="SSF47384">
    <property type="entry name" value="Homodimeric domain of signal transducing histidine kinase"/>
    <property type="match status" value="1"/>
</dbReference>
<evidence type="ECO:0000256" key="11">
    <source>
        <dbReference type="SAM" id="MobiDB-lite"/>
    </source>
</evidence>
<dbReference type="CDD" id="cd00075">
    <property type="entry name" value="HATPase"/>
    <property type="match status" value="1"/>
</dbReference>
<comment type="catalytic activity">
    <reaction evidence="1">
        <text>ATP + protein L-histidine = ADP + protein N-phospho-L-histidine.</text>
        <dbReference type="EC" id="2.7.13.3"/>
    </reaction>
</comment>
<sequence length="485" mass="51756">MNRVLRRFRALPIRARLSMLVAAAVAFAVAAVSVTCWFIVQGKLYDQVNDDLEEMAQRPSTVNALLQRCTQTPQETPQPFPGRNNYVQAIKEQGAPCVDPTSPGTVEVTGSDHSVIRNAKRGEALFRNGTDEDGNAVRVLTMYLGVDQNDSQGVALQLAVSLKGTRSTLNDLALILLLVSGIGVVGAGAAGLAVARAGLRPLDKLTEAVEHVARTEDLNVRIPVEEDSEDEVARLSRSFNSMTASLASSHELQQQLIADAGHELRTPLTSLRTNIELLTRSEETGRPIPAADRKALLDSVKAQMTELASLIGDLQELSRSAGQRGERVQVVSLEEAVESALRRARLRGPELTITASLEPWYTRAEPAALERAVVNVLDNAVKFSPVGGTVDVRLADGTLTVRDHGPGIPAEELPYVFDRFWRSPSARALPGSGLGLSIVARTVEQAGGQVALARADGGGTVATIRLPGAPTPPPEDPPVGSPQLS</sequence>
<dbReference type="PANTHER" id="PTHR45436:SF5">
    <property type="entry name" value="SENSOR HISTIDINE KINASE TRCS"/>
    <property type="match status" value="1"/>
</dbReference>
<reference evidence="15" key="1">
    <citation type="journal article" date="2014" name="Int. J. Syst. Evol. Microbiol.">
        <title>Complete genome sequence of Corynebacterium casei LMG S-19264T (=DSM 44701T), isolated from a smear-ripened cheese.</title>
        <authorList>
            <consortium name="US DOE Joint Genome Institute (JGI-PGF)"/>
            <person name="Walter F."/>
            <person name="Albersmeier A."/>
            <person name="Kalinowski J."/>
            <person name="Ruckert C."/>
        </authorList>
    </citation>
    <scope>NUCLEOTIDE SEQUENCE</scope>
    <source>
        <strain evidence="15">JCM 4386</strain>
    </source>
</reference>
<dbReference type="InterPro" id="IPR003594">
    <property type="entry name" value="HATPase_dom"/>
</dbReference>
<dbReference type="Pfam" id="PF02518">
    <property type="entry name" value="HATPase_c"/>
    <property type="match status" value="1"/>
</dbReference>
<dbReference type="GO" id="GO:0005886">
    <property type="term" value="C:plasma membrane"/>
    <property type="evidence" value="ECO:0007669"/>
    <property type="project" value="UniProtKB-SubCell"/>
</dbReference>
<dbReference type="Pfam" id="PF00672">
    <property type="entry name" value="HAMP"/>
    <property type="match status" value="1"/>
</dbReference>
<dbReference type="InterPro" id="IPR003660">
    <property type="entry name" value="HAMP_dom"/>
</dbReference>
<evidence type="ECO:0000313" key="16">
    <source>
        <dbReference type="Proteomes" id="UP000606194"/>
    </source>
</evidence>
<evidence type="ECO:0000256" key="12">
    <source>
        <dbReference type="SAM" id="Phobius"/>
    </source>
</evidence>
<keyword evidence="10 12" id="KW-0472">Membrane</keyword>
<dbReference type="SMART" id="SM00304">
    <property type="entry name" value="HAMP"/>
    <property type="match status" value="1"/>
</dbReference>
<accession>A0A918G0V5</accession>
<dbReference type="InterPro" id="IPR004358">
    <property type="entry name" value="Sig_transdc_His_kin-like_C"/>
</dbReference>
<dbReference type="PROSITE" id="PS50885">
    <property type="entry name" value="HAMP"/>
    <property type="match status" value="1"/>
</dbReference>
<evidence type="ECO:0000256" key="4">
    <source>
        <dbReference type="ARBA" id="ARBA00022553"/>
    </source>
</evidence>
<keyword evidence="6 12" id="KW-0812">Transmembrane</keyword>
<dbReference type="EC" id="2.7.13.3" evidence="3"/>
<protein>
    <recommendedName>
        <fullName evidence="3">histidine kinase</fullName>
        <ecNumber evidence="3">2.7.13.3</ecNumber>
    </recommendedName>
</protein>
<dbReference type="InterPro" id="IPR050428">
    <property type="entry name" value="TCS_sensor_his_kinase"/>
</dbReference>
<feature type="transmembrane region" description="Helical" evidence="12">
    <location>
        <begin position="172"/>
        <end position="195"/>
    </location>
</feature>
<evidence type="ECO:0000256" key="8">
    <source>
        <dbReference type="ARBA" id="ARBA00022989"/>
    </source>
</evidence>
<dbReference type="InterPro" id="IPR003661">
    <property type="entry name" value="HisK_dim/P_dom"/>
</dbReference>
<evidence type="ECO:0000259" key="14">
    <source>
        <dbReference type="PROSITE" id="PS50885"/>
    </source>
</evidence>
<dbReference type="Gene3D" id="6.10.340.10">
    <property type="match status" value="1"/>
</dbReference>
<dbReference type="SUPFAM" id="SSF158472">
    <property type="entry name" value="HAMP domain-like"/>
    <property type="match status" value="1"/>
</dbReference>
<evidence type="ECO:0000256" key="6">
    <source>
        <dbReference type="ARBA" id="ARBA00022692"/>
    </source>
</evidence>
<keyword evidence="9" id="KW-0902">Two-component regulatory system</keyword>
<keyword evidence="4" id="KW-0597">Phosphoprotein</keyword>
<evidence type="ECO:0000259" key="13">
    <source>
        <dbReference type="PROSITE" id="PS50109"/>
    </source>
</evidence>
<evidence type="ECO:0000256" key="9">
    <source>
        <dbReference type="ARBA" id="ARBA00023012"/>
    </source>
</evidence>
<evidence type="ECO:0000256" key="5">
    <source>
        <dbReference type="ARBA" id="ARBA00022679"/>
    </source>
</evidence>
<dbReference type="GO" id="GO:0000155">
    <property type="term" value="F:phosphorelay sensor kinase activity"/>
    <property type="evidence" value="ECO:0007669"/>
    <property type="project" value="InterPro"/>
</dbReference>
<dbReference type="CDD" id="cd00082">
    <property type="entry name" value="HisKA"/>
    <property type="match status" value="1"/>
</dbReference>
<dbReference type="SMART" id="SM00387">
    <property type="entry name" value="HATPase_c"/>
    <property type="match status" value="1"/>
</dbReference>
<comment type="subcellular location">
    <subcellularLocation>
        <location evidence="2">Cell membrane</location>
    </subcellularLocation>
</comment>
<evidence type="ECO:0000256" key="1">
    <source>
        <dbReference type="ARBA" id="ARBA00000085"/>
    </source>
</evidence>
<dbReference type="SUPFAM" id="SSF55874">
    <property type="entry name" value="ATPase domain of HSP90 chaperone/DNA topoisomerase II/histidine kinase"/>
    <property type="match status" value="1"/>
</dbReference>
<dbReference type="PROSITE" id="PS50109">
    <property type="entry name" value="HIS_KIN"/>
    <property type="match status" value="1"/>
</dbReference>
<keyword evidence="7 15" id="KW-0418">Kinase</keyword>
<dbReference type="RefSeq" id="WP_190151938.1">
    <property type="nucleotide sequence ID" value="NZ_BMTL01000024.1"/>
</dbReference>
<feature type="domain" description="HAMP" evidence="14">
    <location>
        <begin position="196"/>
        <end position="251"/>
    </location>
</feature>
<keyword evidence="8 12" id="KW-1133">Transmembrane helix</keyword>
<feature type="transmembrane region" description="Helical" evidence="12">
    <location>
        <begin position="20"/>
        <end position="40"/>
    </location>
</feature>
<dbReference type="InterPro" id="IPR036890">
    <property type="entry name" value="HATPase_C_sf"/>
</dbReference>
<dbReference type="Gene3D" id="3.30.565.10">
    <property type="entry name" value="Histidine kinase-like ATPase, C-terminal domain"/>
    <property type="match status" value="1"/>
</dbReference>
<reference evidence="15" key="2">
    <citation type="submission" date="2020-09" db="EMBL/GenBank/DDBJ databases">
        <authorList>
            <person name="Sun Q."/>
            <person name="Ohkuma M."/>
        </authorList>
    </citation>
    <scope>NUCLEOTIDE SEQUENCE</scope>
    <source>
        <strain evidence="15">JCM 4386</strain>
    </source>
</reference>
<feature type="compositionally biased region" description="Pro residues" evidence="11">
    <location>
        <begin position="469"/>
        <end position="485"/>
    </location>
</feature>
<feature type="domain" description="Histidine kinase" evidence="13">
    <location>
        <begin position="259"/>
        <end position="470"/>
    </location>
</feature>
<dbReference type="CDD" id="cd06225">
    <property type="entry name" value="HAMP"/>
    <property type="match status" value="1"/>
</dbReference>
<evidence type="ECO:0000256" key="10">
    <source>
        <dbReference type="ARBA" id="ARBA00023136"/>
    </source>
</evidence>
<dbReference type="PRINTS" id="PR00344">
    <property type="entry name" value="BCTRLSENSOR"/>
</dbReference>
<evidence type="ECO:0000256" key="7">
    <source>
        <dbReference type="ARBA" id="ARBA00022777"/>
    </source>
</evidence>
<dbReference type="AlphaFoldDB" id="A0A918G0V5"/>
<dbReference type="SMART" id="SM00388">
    <property type="entry name" value="HisKA"/>
    <property type="match status" value="1"/>
</dbReference>
<dbReference type="PANTHER" id="PTHR45436">
    <property type="entry name" value="SENSOR HISTIDINE KINASE YKOH"/>
    <property type="match status" value="1"/>
</dbReference>
<dbReference type="InterPro" id="IPR036097">
    <property type="entry name" value="HisK_dim/P_sf"/>
</dbReference>
<evidence type="ECO:0000256" key="2">
    <source>
        <dbReference type="ARBA" id="ARBA00004236"/>
    </source>
</evidence>
<name>A0A918G0V5_9ACTN</name>
<dbReference type="InterPro" id="IPR005467">
    <property type="entry name" value="His_kinase_dom"/>
</dbReference>
<dbReference type="Proteomes" id="UP000606194">
    <property type="component" value="Unassembled WGS sequence"/>
</dbReference>
<dbReference type="EMBL" id="BMTL01000024">
    <property type="protein sequence ID" value="GGS08294.1"/>
    <property type="molecule type" value="Genomic_DNA"/>
</dbReference>
<keyword evidence="16" id="KW-1185">Reference proteome</keyword>
<comment type="caution">
    <text evidence="15">The sequence shown here is derived from an EMBL/GenBank/DDBJ whole genome shotgun (WGS) entry which is preliminary data.</text>
</comment>
<evidence type="ECO:0000313" key="15">
    <source>
        <dbReference type="EMBL" id="GGS08294.1"/>
    </source>
</evidence>
<dbReference type="Pfam" id="PF00512">
    <property type="entry name" value="HisKA"/>
    <property type="match status" value="1"/>
</dbReference>
<gene>
    <name evidence="15" type="ORF">GCM10010269_54330</name>
</gene>
<keyword evidence="5" id="KW-0808">Transferase</keyword>
<proteinExistence type="predicted"/>
<dbReference type="Gene3D" id="1.10.287.130">
    <property type="match status" value="1"/>
</dbReference>
<organism evidence="15 16">
    <name type="scientific">Streptomyces humidus</name>
    <dbReference type="NCBI Taxonomy" id="52259"/>
    <lineage>
        <taxon>Bacteria</taxon>
        <taxon>Bacillati</taxon>
        <taxon>Actinomycetota</taxon>
        <taxon>Actinomycetes</taxon>
        <taxon>Kitasatosporales</taxon>
        <taxon>Streptomycetaceae</taxon>
        <taxon>Streptomyces</taxon>
    </lineage>
</organism>
<feature type="region of interest" description="Disordered" evidence="11">
    <location>
        <begin position="464"/>
        <end position="485"/>
    </location>
</feature>